<name>A0A3N7K1K0_9BURK</name>
<accession>A0A3N7K1K0</accession>
<feature type="transmembrane region" description="Helical" evidence="1">
    <location>
        <begin position="122"/>
        <end position="143"/>
    </location>
</feature>
<reference evidence="3 4" key="1">
    <citation type="submission" date="2018-08" db="EMBL/GenBank/DDBJ databases">
        <authorList>
            <person name="Khan S.A."/>
            <person name="Jeon C.O."/>
            <person name="Chun B.H."/>
            <person name="Jeong S.E."/>
        </authorList>
    </citation>
    <scope>NUCLEOTIDE SEQUENCE [LARGE SCALE GENOMIC DNA]</scope>
    <source>
        <strain evidence="3 4">S-16</strain>
    </source>
</reference>
<feature type="transmembrane region" description="Helical" evidence="1">
    <location>
        <begin position="89"/>
        <end position="110"/>
    </location>
</feature>
<reference evidence="3 4" key="2">
    <citation type="submission" date="2018-12" db="EMBL/GenBank/DDBJ databases">
        <title>Rhizobacter gummiphilus sp. nov., a rubber-degrading bacterium isolated from the soil of a botanical garden in Japan.</title>
        <authorList>
            <person name="Shunsuke S.S."/>
        </authorList>
    </citation>
    <scope>NUCLEOTIDE SEQUENCE [LARGE SCALE GENOMIC DNA]</scope>
    <source>
        <strain evidence="3 4">S-16</strain>
    </source>
</reference>
<keyword evidence="1" id="KW-0812">Transmembrane</keyword>
<dbReference type="Gene3D" id="3.30.565.10">
    <property type="entry name" value="Histidine kinase-like ATPase, C-terminal domain"/>
    <property type="match status" value="1"/>
</dbReference>
<dbReference type="AlphaFoldDB" id="A0A3N7K1K0"/>
<dbReference type="PANTHER" id="PTHR34220">
    <property type="entry name" value="SENSOR HISTIDINE KINASE YPDA"/>
    <property type="match status" value="1"/>
</dbReference>
<feature type="domain" description="Histidine kinase/HSP90-like ATPase" evidence="2">
    <location>
        <begin position="300"/>
        <end position="396"/>
    </location>
</feature>
<evidence type="ECO:0000256" key="1">
    <source>
        <dbReference type="SAM" id="Phobius"/>
    </source>
</evidence>
<evidence type="ECO:0000259" key="2">
    <source>
        <dbReference type="SMART" id="SM00387"/>
    </source>
</evidence>
<feature type="transmembrane region" description="Helical" evidence="1">
    <location>
        <begin position="155"/>
        <end position="178"/>
    </location>
</feature>
<dbReference type="EMBL" id="QUSW01000002">
    <property type="protein sequence ID" value="RQP24835.1"/>
    <property type="molecule type" value="Genomic_DNA"/>
</dbReference>
<dbReference type="InterPro" id="IPR003594">
    <property type="entry name" value="HATPase_dom"/>
</dbReference>
<sequence length="401" mass="43143">MCSGLLFFWTPVAAGTHISVICRSVASTAATAGNAQVIVRSMNTASSAANQDSSILAALTLRRVMVAIVLAVSVAAALNPLFVTPFIVLLGRTLVIAMVLLVVFIAAGLWRQTWLPMWMVRVFAVALAAPVATFVVYLPAVGGDVSAVLAHEGRVSGFILIAGCSLVIGPLLALGAMYRERDLQVRSQLLQFALERSTLERQALDARLQLLHAQIEPHFLFNTLANVQALVESGSPQAPAVLKSLIAYLRAAMPRLNDEQATLGQEVHLVRAYLELMHMRMPDRLAFDVAVPQDLMALRFPAMALLTLVENAIRHGIDPSEQGGRIDVGAVREGSSVVRLWVADTGVGMDDKAVPGTGLSNLRARIKAFFGDAARFELQEQSPHGLRAELVLPLSTDTAFR</sequence>
<dbReference type="GO" id="GO:0000155">
    <property type="term" value="F:phosphorelay sensor kinase activity"/>
    <property type="evidence" value="ECO:0007669"/>
    <property type="project" value="InterPro"/>
</dbReference>
<organism evidence="3 4">
    <name type="scientific">Piscinibacter terrae</name>
    <dbReference type="NCBI Taxonomy" id="2496871"/>
    <lineage>
        <taxon>Bacteria</taxon>
        <taxon>Pseudomonadati</taxon>
        <taxon>Pseudomonadota</taxon>
        <taxon>Betaproteobacteria</taxon>
        <taxon>Burkholderiales</taxon>
        <taxon>Sphaerotilaceae</taxon>
        <taxon>Piscinibacter</taxon>
    </lineage>
</organism>
<keyword evidence="1" id="KW-1133">Transmembrane helix</keyword>
<dbReference type="Pfam" id="PF06580">
    <property type="entry name" value="His_kinase"/>
    <property type="match status" value="1"/>
</dbReference>
<feature type="transmembrane region" description="Helical" evidence="1">
    <location>
        <begin position="64"/>
        <end position="83"/>
    </location>
</feature>
<keyword evidence="1" id="KW-0472">Membrane</keyword>
<evidence type="ECO:0000313" key="3">
    <source>
        <dbReference type="EMBL" id="RQP24835.1"/>
    </source>
</evidence>
<dbReference type="InterPro" id="IPR036890">
    <property type="entry name" value="HATPase_C_sf"/>
</dbReference>
<proteinExistence type="predicted"/>
<keyword evidence="4" id="KW-1185">Reference proteome</keyword>
<dbReference type="SMART" id="SM00387">
    <property type="entry name" value="HATPase_c"/>
    <property type="match status" value="1"/>
</dbReference>
<protein>
    <submittedName>
        <fullName evidence="3">Sensor histidine kinase</fullName>
    </submittedName>
</protein>
<dbReference type="Proteomes" id="UP000267464">
    <property type="component" value="Unassembled WGS sequence"/>
</dbReference>
<dbReference type="InterPro" id="IPR050640">
    <property type="entry name" value="Bact_2-comp_sensor_kinase"/>
</dbReference>
<keyword evidence="3" id="KW-0808">Transferase</keyword>
<evidence type="ECO:0000313" key="4">
    <source>
        <dbReference type="Proteomes" id="UP000267464"/>
    </source>
</evidence>
<comment type="caution">
    <text evidence="3">The sequence shown here is derived from an EMBL/GenBank/DDBJ whole genome shotgun (WGS) entry which is preliminary data.</text>
</comment>
<dbReference type="InterPro" id="IPR010559">
    <property type="entry name" value="Sig_transdc_His_kin_internal"/>
</dbReference>
<dbReference type="GO" id="GO:0016020">
    <property type="term" value="C:membrane"/>
    <property type="evidence" value="ECO:0007669"/>
    <property type="project" value="InterPro"/>
</dbReference>
<dbReference type="PANTHER" id="PTHR34220:SF9">
    <property type="entry name" value="SIGNAL TRANSDUCTION HISTIDINE KINASE INTERNAL REGION DOMAIN-CONTAINING PROTEIN"/>
    <property type="match status" value="1"/>
</dbReference>
<gene>
    <name evidence="3" type="ORF">DZC73_08135</name>
</gene>
<keyword evidence="3" id="KW-0418">Kinase</keyword>
<dbReference type="SUPFAM" id="SSF55874">
    <property type="entry name" value="ATPase domain of HSP90 chaperone/DNA topoisomerase II/histidine kinase"/>
    <property type="match status" value="1"/>
</dbReference>